<dbReference type="AlphaFoldDB" id="A0A074ZPQ2"/>
<proteinExistence type="predicted"/>
<reference evidence="1 2" key="1">
    <citation type="submission" date="2013-11" db="EMBL/GenBank/DDBJ databases">
        <title>Opisthorchis viverrini - life in the bile duct.</title>
        <authorList>
            <person name="Young N.D."/>
            <person name="Nagarajan N."/>
            <person name="Lin S.J."/>
            <person name="Korhonen P.K."/>
            <person name="Jex A.R."/>
            <person name="Hall R.S."/>
            <person name="Safavi-Hemami H."/>
            <person name="Kaewkong W."/>
            <person name="Bertrand D."/>
            <person name="Gao S."/>
            <person name="Seet Q."/>
            <person name="Wongkham S."/>
            <person name="Teh B.T."/>
            <person name="Wongkham C."/>
            <person name="Intapan P.M."/>
            <person name="Maleewong W."/>
            <person name="Yang X."/>
            <person name="Hu M."/>
            <person name="Wang Z."/>
            <person name="Hofmann A."/>
            <person name="Sternberg P.W."/>
            <person name="Tan P."/>
            <person name="Wang J."/>
            <person name="Gasser R.B."/>
        </authorList>
    </citation>
    <scope>NUCLEOTIDE SEQUENCE [LARGE SCALE GENOMIC DNA]</scope>
</reference>
<dbReference type="CTD" id="20321415"/>
<gene>
    <name evidence="1" type="ORF">T265_07236</name>
</gene>
<keyword evidence="2" id="KW-1185">Reference proteome</keyword>
<name>A0A074ZPQ2_OPIVI</name>
<protein>
    <submittedName>
        <fullName evidence="1">Uncharacterized protein</fullName>
    </submittedName>
</protein>
<organism evidence="1 2">
    <name type="scientific">Opisthorchis viverrini</name>
    <name type="common">Southeast Asian liver fluke</name>
    <dbReference type="NCBI Taxonomy" id="6198"/>
    <lineage>
        <taxon>Eukaryota</taxon>
        <taxon>Metazoa</taxon>
        <taxon>Spiralia</taxon>
        <taxon>Lophotrochozoa</taxon>
        <taxon>Platyhelminthes</taxon>
        <taxon>Trematoda</taxon>
        <taxon>Digenea</taxon>
        <taxon>Opisthorchiida</taxon>
        <taxon>Opisthorchiata</taxon>
        <taxon>Opisthorchiidae</taxon>
        <taxon>Opisthorchis</taxon>
    </lineage>
</organism>
<evidence type="ECO:0000313" key="2">
    <source>
        <dbReference type="Proteomes" id="UP000054324"/>
    </source>
</evidence>
<dbReference type="GeneID" id="20321415"/>
<sequence length="133" mass="15601">MTVMMMMMMDDAVMMLMLVMMMTMMITMLMTMLMMIKLMMTMRMVIMLRMMMLIMLLMIMMTMLMMIGSSGTRPGIRKFNSILVDDVATRKNLGFFMNNLEKSNSQIVMREKRNIGSLIAAHFTRLLHPLHTF</sequence>
<dbReference type="EMBL" id="KL596781">
    <property type="protein sequence ID" value="KER25300.1"/>
    <property type="molecule type" value="Genomic_DNA"/>
</dbReference>
<dbReference type="RefSeq" id="XP_009170965.1">
    <property type="nucleotide sequence ID" value="XM_009172701.1"/>
</dbReference>
<evidence type="ECO:0000313" key="1">
    <source>
        <dbReference type="EMBL" id="KER25300.1"/>
    </source>
</evidence>
<dbReference type="Proteomes" id="UP000054324">
    <property type="component" value="Unassembled WGS sequence"/>
</dbReference>
<dbReference type="KEGG" id="ovi:T265_07236"/>
<accession>A0A074ZPQ2</accession>